<dbReference type="OrthoDB" id="674604at2759"/>
<feature type="compositionally biased region" description="Acidic residues" evidence="4">
    <location>
        <begin position="2627"/>
        <end position="2643"/>
    </location>
</feature>
<dbReference type="Gene3D" id="3.40.50.1580">
    <property type="entry name" value="Nucleoside phosphorylase domain"/>
    <property type="match status" value="2"/>
</dbReference>
<dbReference type="SUPFAM" id="SSF52540">
    <property type="entry name" value="P-loop containing nucleoside triphosphate hydrolases"/>
    <property type="match status" value="2"/>
</dbReference>
<dbReference type="GO" id="GO:0003824">
    <property type="term" value="F:catalytic activity"/>
    <property type="evidence" value="ECO:0007669"/>
    <property type="project" value="InterPro"/>
</dbReference>
<feature type="region of interest" description="Disordered" evidence="4">
    <location>
        <begin position="2585"/>
        <end position="2690"/>
    </location>
</feature>
<dbReference type="InterPro" id="IPR056884">
    <property type="entry name" value="NPHP3-like_N"/>
</dbReference>
<dbReference type="STRING" id="40998.A0A2P7Z661"/>
<keyword evidence="2" id="KW-0677">Repeat</keyword>
<dbReference type="InterPro" id="IPR001680">
    <property type="entry name" value="WD40_rpt"/>
</dbReference>
<dbReference type="SUPFAM" id="SSF82171">
    <property type="entry name" value="DPP6 N-terminal domain-like"/>
    <property type="match status" value="1"/>
</dbReference>
<dbReference type="InterPro" id="IPR027417">
    <property type="entry name" value="P-loop_NTPase"/>
</dbReference>
<feature type="compositionally biased region" description="Basic and acidic residues" evidence="4">
    <location>
        <begin position="2644"/>
        <end position="2674"/>
    </location>
</feature>
<dbReference type="Pfam" id="PF00400">
    <property type="entry name" value="WD40"/>
    <property type="match status" value="2"/>
</dbReference>
<keyword evidence="7" id="KW-1185">Reference proteome</keyword>
<dbReference type="Pfam" id="PF24883">
    <property type="entry name" value="NPHP3_N"/>
    <property type="match status" value="2"/>
</dbReference>
<evidence type="ECO:0000313" key="7">
    <source>
        <dbReference type="Proteomes" id="UP000243723"/>
    </source>
</evidence>
<comment type="caution">
    <text evidence="6">The sequence shown here is derived from an EMBL/GenBank/DDBJ whole genome shotgun (WGS) entry which is preliminary data.</text>
</comment>
<evidence type="ECO:0000313" key="6">
    <source>
        <dbReference type="EMBL" id="PSK43720.1"/>
    </source>
</evidence>
<feature type="domain" description="Nephrocystin 3-like N-terminal" evidence="5">
    <location>
        <begin position="2083"/>
        <end position="2238"/>
    </location>
</feature>
<dbReference type="SUPFAM" id="SSF50978">
    <property type="entry name" value="WD40 repeat-like"/>
    <property type="match status" value="2"/>
</dbReference>
<dbReference type="Gene3D" id="3.40.50.300">
    <property type="entry name" value="P-loop containing nucleotide triphosphate hydrolases"/>
    <property type="match status" value="2"/>
</dbReference>
<feature type="compositionally biased region" description="Basic residues" evidence="4">
    <location>
        <begin position="2675"/>
        <end position="2690"/>
    </location>
</feature>
<protein>
    <submittedName>
        <fullName evidence="6">WD repeat-containing protein 5</fullName>
    </submittedName>
</protein>
<evidence type="ECO:0000256" key="4">
    <source>
        <dbReference type="SAM" id="MobiDB-lite"/>
    </source>
</evidence>
<accession>A0A2P7Z661</accession>
<sequence>MSIQKRLESAQEYTIGWIAALPLELAAATAMLDEEHGRPSGFKQPVNDANHYTWGAVGEHNVVVASLVSGRYGTISATITASSMRSSLPHIRFCLLVGIGAGVPDLNNDFDIRLGDVVVSHPSGASPGTVQYDLGKVKPNGKFELVGSLRSPPDVLLNAVAKLQSQHIRQRRSRIHDILKDMYTREPQMQLPDDDGMPGFVHQGAKKDRLFDSSCNHNVAESNEDSSDEGTPSCRACEASKEIKRKKRRTTVPRIFYGTIASGNYVIKDGIKRDEILSRLNCTCLCFEMEAAGLMNAFPCIVVRGICDYADSHKNDRWQPYAAATAAAYAKELLQVVDPQEVVKTASIEQATKELVSQLQDGFETTRNLIQDPNHGDVLLQLYTSENAIFDSYDEKENPVCLKMTRTELLKDIYNWTRDDEGRSIFLLRGGAGTGKSTISRTLAHTLSARKRLGASFFFKRDERLRSSPVRFFATIAYQLAHRVPFLYKHVATAFESNPDIAERALADQFNTLILEPLACLSAERPAKSSADTYVVVIDALDECDTELNARTIIQLLSRAHSQTLLRCYVTCRPEYPLLEEFSRMDRAILQDIDLHEVAKTNIDADITTFLFHEFSLIKEQHVRRLYLEKTWPPLDSIQKLAQLASPLFIFAATVCRHIRETGDPQDRLQELLYDPRYVTMSGMERTYLPLLDYLLRDMDDSQRHARIRQFQAVVGAVLVAFEPLSANMLASLGLGSESDILGSLHSVLDVPASADKPVRMLHLSFRDFLIGKSLQSPVEPTRQCFHVDEAVANHTMYKRCLTILSDPRRLFRDICGLIAPGTKRHEVAKDIIESSILPDLSYACRYWVDHFRKSGQRIHDQDAVHEFLKSHLLPWIEAMAWLGEFRRCVANLETLETLAMQHGAEQAVSYLYDARRFIVANHHVIRLAPLQTYSSALMFSPQNSLVRQHSHVDMPSWMSSGPQTPSDWSARRLEITDSGHPWRDPDVIDADLISFSPDSRIVASVVNKVIHLLDSRTGVSIQQLRGHTEKIICTSFSTQSDQLTSITMDGRTVIWDVKTGLVVREHWCDVNPDMDIFARVSCIPVVIDGTRIAMVASPNMIKIYDAETMEPVNTLVAEDGKFGEVSRLIFSPVAPFLVMVLRNQKLVIWNLHNGSSETVEQDIDCYSAIPMFTPDGRLLTSVGERGPVLWDISPFSEVREFKGQPNNIGSMSLSADGQLLASATWCESVMVWDVTSGAPLYHMKDLGTAVLFSPYSRLLAVNSLETKQVLVWNLEPEQEQQPKLLGTGFVSMSFLPVWAFSPDGKTLVGSNISAHLSLWDVEKATEYQTRTTPKNAISHDGNLLASVHFDKGSVGIWDVAKGKLICQVENHLDRLGRVAFSSSKNFLYFSSNKPTFDYAGWWVQSLEDGRVYTSPGRDTADVVLFRSSDGDGPVVRNLDDKSTDEYKINVRSTMWSYAMSTCDTLLAVCGQYKTEVTIVNALDGSEVSRLRKTKEIWDIEPGLSSPCGSYYYASMLKVVAKVKLWGICVWDVASAEEIQFLGLRDMHLKLNRLTSQQCCVVTDIGVVHLDKLCKLPGHDWQQGGVGLSISGEWMQYRGEDELWLPKEYRGDVTTSFDGTIAVSQNNADITLYDGVRARTIRPDWKLEEAKEETLDEDDGFVVTPPPKQLKSAQLYTVGWIAALSIELTAARGMLDEQHKKPTEFRKHPIDHNACAWGSVGDYNVVIASLPAGEPGTISAATTALNMRTSLPHLKFCLLVGVGAGIPRLDKNIDIRLGDVVVSEPTLANGGVVQYDFGIATNNIFKRIGSLNSLPRALLNAVMVVQSEHRMGQSQLAEFIDGMLSRYPGMGEHGTDGSEAFVYQGSSNDRLFKSSYSHAEEAHTSDPSSDESIDPCHSCDSSQTVHRKERSSSAPVAHYGTIATGNTVVKYAVTRDEIINRLEDYCLCFEMEAAGLMNNFPCLVIRGICDYADTHKNYRWQPYAVASAAAYAKELLEKLDVEEVEQTPELREVLSELNKNIKSTQESVIQLHRSVHGPHRGDILAQLSTAKDAAFNSRASNQQQVHTTCLQSTRVEILNMIFEWRKDDHGKSIFWLNGMGGTGKSTISRTVAQVLHEQRRLGASFFFKRGEGNCGSATRFFTTIAYQLAQNIPGLHSFVADAFQKDSLIAEKAVAEQFRTLISEPLSQCPPITTAEDCYIIVIDALDECDDKIDAQTIIQLLSRTHEQTLIRVFVTSRPEFHVSCEFARIDHEVHDDIILQEVTRSTIDRDIKIYLKHGFSRIKEDPVHRWHFQLGDDWPGLDTVAELVALTNPLFISAATLCRYVHETHEDPRKRLEDYLRNPTRGSMPQMERTYLPSLRQLLQPTDTAEETRMIGCFQSLVGFIITIFEPLSISALEAFNFDEDIMILDSLKSVLDVPLPDTETPVRLLHLSFRDFLLDRSELEGVPSDRQKFYINESMAHLAAFERCLALLSDPTQLHRDMCQVKAPGTKRADIGSDRIESLISAPVAYACRYWDHEREREGTGLTTGGEWMRYLNEDALWLPREYRGNISVLTNGTIALKQYNGDVTIYDGVCAQTLQPDRSMETESWFERDSSSSTHSEFEYASEDEGNSNAENEVKGGGEDQNESEGENEVVEDGEGVGEHLRDDKEQARVEENPPENSGKHDRDHQNKSHRRRVTARLKRFSQ</sequence>
<name>A0A2P7Z661_9PEZI</name>
<dbReference type="PROSITE" id="PS50082">
    <property type="entry name" value="WD_REPEATS_2"/>
    <property type="match status" value="2"/>
</dbReference>
<dbReference type="EMBL" id="NHZQ01000305">
    <property type="protein sequence ID" value="PSK43720.1"/>
    <property type="molecule type" value="Genomic_DNA"/>
</dbReference>
<dbReference type="InterPro" id="IPR015943">
    <property type="entry name" value="WD40/YVTN_repeat-like_dom_sf"/>
</dbReference>
<dbReference type="SUPFAM" id="SSF53167">
    <property type="entry name" value="Purine and uridine phosphorylases"/>
    <property type="match status" value="2"/>
</dbReference>
<feature type="domain" description="Nephrocystin 3-like N-terminal" evidence="5">
    <location>
        <begin position="413"/>
        <end position="573"/>
    </location>
</feature>
<dbReference type="Gene3D" id="2.130.10.10">
    <property type="entry name" value="YVTN repeat-like/Quinoprotein amine dehydrogenase"/>
    <property type="match status" value="3"/>
</dbReference>
<organism evidence="6 7">
    <name type="scientific">Elsinoe australis</name>
    <dbReference type="NCBI Taxonomy" id="40998"/>
    <lineage>
        <taxon>Eukaryota</taxon>
        <taxon>Fungi</taxon>
        <taxon>Dikarya</taxon>
        <taxon>Ascomycota</taxon>
        <taxon>Pezizomycotina</taxon>
        <taxon>Dothideomycetes</taxon>
        <taxon>Dothideomycetidae</taxon>
        <taxon>Myriangiales</taxon>
        <taxon>Elsinoaceae</taxon>
        <taxon>Elsinoe</taxon>
    </lineage>
</organism>
<dbReference type="SMART" id="SM00320">
    <property type="entry name" value="WD40"/>
    <property type="match status" value="6"/>
</dbReference>
<dbReference type="PROSITE" id="PS00678">
    <property type="entry name" value="WD_REPEATS_1"/>
    <property type="match status" value="1"/>
</dbReference>
<keyword evidence="1 3" id="KW-0853">WD repeat</keyword>
<feature type="region of interest" description="Disordered" evidence="4">
    <location>
        <begin position="1876"/>
        <end position="1913"/>
    </location>
</feature>
<dbReference type="InterPro" id="IPR053137">
    <property type="entry name" value="NLR-like"/>
</dbReference>
<proteinExistence type="predicted"/>
<feature type="repeat" description="WD" evidence="3">
    <location>
        <begin position="1202"/>
        <end position="1243"/>
    </location>
</feature>
<feature type="compositionally biased region" description="Basic and acidic residues" evidence="4">
    <location>
        <begin position="2585"/>
        <end position="2597"/>
    </location>
</feature>
<dbReference type="PROSITE" id="PS50294">
    <property type="entry name" value="WD_REPEATS_REGION"/>
    <property type="match status" value="1"/>
</dbReference>
<dbReference type="InterPro" id="IPR036322">
    <property type="entry name" value="WD40_repeat_dom_sf"/>
</dbReference>
<evidence type="ECO:0000256" key="1">
    <source>
        <dbReference type="ARBA" id="ARBA00022574"/>
    </source>
</evidence>
<dbReference type="InterPro" id="IPR035994">
    <property type="entry name" value="Nucleoside_phosphorylase_sf"/>
</dbReference>
<evidence type="ECO:0000259" key="5">
    <source>
        <dbReference type="Pfam" id="PF24883"/>
    </source>
</evidence>
<reference evidence="6 7" key="1">
    <citation type="submission" date="2017-05" db="EMBL/GenBank/DDBJ databases">
        <title>Draft genome sequence of Elsinoe australis.</title>
        <authorList>
            <person name="Cheng Q."/>
        </authorList>
    </citation>
    <scope>NUCLEOTIDE SEQUENCE [LARGE SCALE GENOMIC DNA]</scope>
    <source>
        <strain evidence="6 7">NL1</strain>
    </source>
</reference>
<dbReference type="GO" id="GO:0009116">
    <property type="term" value="P:nucleoside metabolic process"/>
    <property type="evidence" value="ECO:0007669"/>
    <property type="project" value="InterPro"/>
</dbReference>
<evidence type="ECO:0000256" key="3">
    <source>
        <dbReference type="PROSITE-ProRule" id="PRU00221"/>
    </source>
</evidence>
<dbReference type="PANTHER" id="PTHR46082">
    <property type="entry name" value="ATP/GTP-BINDING PROTEIN-RELATED"/>
    <property type="match status" value="1"/>
</dbReference>
<dbReference type="PANTHER" id="PTHR46082:SF11">
    <property type="entry name" value="AAA+ ATPASE DOMAIN-CONTAINING PROTEIN-RELATED"/>
    <property type="match status" value="1"/>
</dbReference>
<gene>
    <name evidence="6" type="ORF">B9Z65_7234</name>
</gene>
<evidence type="ECO:0000256" key="2">
    <source>
        <dbReference type="ARBA" id="ARBA00022737"/>
    </source>
</evidence>
<dbReference type="Proteomes" id="UP000243723">
    <property type="component" value="Unassembled WGS sequence"/>
</dbReference>
<feature type="repeat" description="WD" evidence="3">
    <location>
        <begin position="1025"/>
        <end position="1066"/>
    </location>
</feature>
<dbReference type="InterPro" id="IPR019775">
    <property type="entry name" value="WD40_repeat_CS"/>
</dbReference>